<protein>
    <submittedName>
        <fullName evidence="2">Uncharacterized protein</fullName>
    </submittedName>
</protein>
<feature type="region of interest" description="Disordered" evidence="1">
    <location>
        <begin position="696"/>
        <end position="740"/>
    </location>
</feature>
<feature type="compositionally biased region" description="Low complexity" evidence="1">
    <location>
        <begin position="721"/>
        <end position="737"/>
    </location>
</feature>
<name>A0A841BFA6_9PSEU</name>
<feature type="compositionally biased region" description="Low complexity" evidence="1">
    <location>
        <begin position="143"/>
        <end position="155"/>
    </location>
</feature>
<keyword evidence="3" id="KW-1185">Reference proteome</keyword>
<dbReference type="EMBL" id="JACHMX010000001">
    <property type="protein sequence ID" value="MBB5857581.1"/>
    <property type="molecule type" value="Genomic_DNA"/>
</dbReference>
<gene>
    <name evidence="2" type="ORF">HDA45_007668</name>
</gene>
<feature type="compositionally biased region" description="Polar residues" evidence="1">
    <location>
        <begin position="477"/>
        <end position="488"/>
    </location>
</feature>
<feature type="compositionally biased region" description="Polar residues" evidence="1">
    <location>
        <begin position="390"/>
        <end position="402"/>
    </location>
</feature>
<accession>A0A841BFA6</accession>
<reference evidence="2 3" key="1">
    <citation type="submission" date="2020-08" db="EMBL/GenBank/DDBJ databases">
        <title>Sequencing the genomes of 1000 actinobacteria strains.</title>
        <authorList>
            <person name="Klenk H.-P."/>
        </authorList>
    </citation>
    <scope>NUCLEOTIDE SEQUENCE [LARGE SCALE GENOMIC DNA]</scope>
    <source>
        <strain evidence="2 3">DSM 45272</strain>
    </source>
</reference>
<sequence length="773" mass="81259">MLPSIRAEWRSLPPIQRVVAEHPLINPVQRFSSSLTSWRSPAYLEPLGHRVGPAEPAGVIDGLARPRTTEGRAPDMPVVQRSVRKRGVLSRLWGMSVQRAAEPDSPVFESPAPEPDSASAQPLPDVRPHEEPLPDEPGPVFEPTATVVLPAVAAASREADPPPMPLTSAGPSAVSVRPPVRTVQAIRAETPSAPLHTPIPAVEPSRVDTPVSVELPPTETSEPDRGPIVPMPAPMAPAPRASEPELAEAEPLETVPVRTPEPLPAEPPAEPPASEVVRQAVEPSRPALPVVQRTEQSEASPRRLGLGAPILPDSVHSQASVPLVAAADAPSPAVEDSVAEVDAPLAGAVEPSVLPTSPAEENSVAAPDEVPRPVARIVAGEERMPPAASVSATSRETPTAVQRTVIEPAPELPTPKHQDVPRSGTPVQKPVQRLRDEAPSPGSRHIGSPREPVETRENAPDARISVSRAVEPPPNLPTVTLSRSSPGNTFRPLEPPQIRSGTTEISEPPATPGGSVNVPPASTTSTSLLPVARFVDAAVVASPVPAAVTLPVSRVIEAPARITSLLPSAGVADGSTPTTIQRTREPVTLSPVIQRKETGAVHLPPTVLPAARSADSVEPAPNPPKPNTSTLVSSERTGLTELLPVARIAEAVPAGVHSRQSTRDVLRTVQRTVPSETVDHGDGLVLNLPPVVTSRQAEAPVVQREPEAAPPSPVAPPVAEPVPKTQAPAPAAPAAQPETEELVKKLFDPLLRRLKTELRLDRERRGALTDRPH</sequence>
<evidence type="ECO:0000313" key="3">
    <source>
        <dbReference type="Proteomes" id="UP000580861"/>
    </source>
</evidence>
<feature type="region of interest" description="Disordered" evidence="1">
    <location>
        <begin position="611"/>
        <end position="634"/>
    </location>
</feature>
<dbReference type="AlphaFoldDB" id="A0A841BFA6"/>
<feature type="region of interest" description="Disordered" evidence="1">
    <location>
        <begin position="754"/>
        <end position="773"/>
    </location>
</feature>
<comment type="caution">
    <text evidence="2">The sequence shown here is derived from an EMBL/GenBank/DDBJ whole genome shotgun (WGS) entry which is preliminary data.</text>
</comment>
<evidence type="ECO:0000256" key="1">
    <source>
        <dbReference type="SAM" id="MobiDB-lite"/>
    </source>
</evidence>
<feature type="compositionally biased region" description="Pro residues" evidence="1">
    <location>
        <begin position="708"/>
        <end position="720"/>
    </location>
</feature>
<feature type="region of interest" description="Disordered" evidence="1">
    <location>
        <begin position="102"/>
        <end position="311"/>
    </location>
</feature>
<dbReference type="RefSeq" id="WP_184903814.1">
    <property type="nucleotide sequence ID" value="NZ_JACHMX010000001.1"/>
</dbReference>
<feature type="compositionally biased region" description="Pro residues" evidence="1">
    <location>
        <begin position="259"/>
        <end position="271"/>
    </location>
</feature>
<feature type="compositionally biased region" description="Basic and acidic residues" evidence="1">
    <location>
        <begin position="451"/>
        <end position="460"/>
    </location>
</feature>
<dbReference type="Proteomes" id="UP000580861">
    <property type="component" value="Unassembled WGS sequence"/>
</dbReference>
<organism evidence="2 3">
    <name type="scientific">Amycolatopsis umgeniensis</name>
    <dbReference type="NCBI Taxonomy" id="336628"/>
    <lineage>
        <taxon>Bacteria</taxon>
        <taxon>Bacillati</taxon>
        <taxon>Actinomycetota</taxon>
        <taxon>Actinomycetes</taxon>
        <taxon>Pseudonocardiales</taxon>
        <taxon>Pseudonocardiaceae</taxon>
        <taxon>Amycolatopsis</taxon>
    </lineage>
</organism>
<proteinExistence type="predicted"/>
<evidence type="ECO:0000313" key="2">
    <source>
        <dbReference type="EMBL" id="MBB5857581.1"/>
    </source>
</evidence>
<feature type="region of interest" description="Disordered" evidence="1">
    <location>
        <begin position="350"/>
        <end position="521"/>
    </location>
</feature>